<accession>A0ABX3Y6U5</accession>
<feature type="domain" description="AMP-dependent synthetase/ligase" evidence="1">
    <location>
        <begin position="510"/>
        <end position="606"/>
    </location>
</feature>
<evidence type="ECO:0000259" key="1">
    <source>
        <dbReference type="Pfam" id="PF00501"/>
    </source>
</evidence>
<dbReference type="CDD" id="cd19531">
    <property type="entry name" value="LCL_NRPS-like"/>
    <property type="match status" value="1"/>
</dbReference>
<gene>
    <name evidence="3" type="ORF">OQI_38540</name>
</gene>
<organism evidence="3 4">
    <name type="scientific">Streptomyces pharetrae CZA14</name>
    <dbReference type="NCBI Taxonomy" id="1144883"/>
    <lineage>
        <taxon>Bacteria</taxon>
        <taxon>Bacillati</taxon>
        <taxon>Actinomycetota</taxon>
        <taxon>Actinomycetes</taxon>
        <taxon>Kitasatosporales</taxon>
        <taxon>Streptomycetaceae</taxon>
        <taxon>Streptomyces</taxon>
    </lineage>
</organism>
<dbReference type="SUPFAM" id="SSF52777">
    <property type="entry name" value="CoA-dependent acyltransferases"/>
    <property type="match status" value="2"/>
</dbReference>
<proteinExistence type="predicted"/>
<reference evidence="3 4" key="1">
    <citation type="submission" date="2016-12" db="EMBL/GenBank/DDBJ databases">
        <title>Genome Mining:The Detection of Biosynthetic Gene Clusters to Aid in the Expression of Curamycin A produced by Streptomyces sp. strain CZA14.</title>
        <authorList>
            <person name="Durrell K.A."/>
            <person name="Kirby B.M."/>
            <person name="Khan W."/>
            <person name="Mthethwa T."/>
            <person name="Le Roes-Hill M."/>
        </authorList>
    </citation>
    <scope>NUCLEOTIDE SEQUENCE [LARGE SCALE GENOMIC DNA]</scope>
    <source>
        <strain evidence="3 4">CZA14</strain>
    </source>
</reference>
<sequence>MTSSKRNRAEALPQDLQEVLRRRLAGRAAAGAPGAAARQAIPRADRTRPLPLSFAQQRLWFLDRLRPGDPRYNSAVALRLTGVLDHTALAAALEHVVTRHEALRTTFEESDGTPAQTVHPAGPLPLPVRDLTAAGDGPADLDAALLAEYERPFDLEAGPLLRALLLREAPDTHVLLLTVHHIVTDGWSMGVLLDELCTAYDALVQGARPALPPVATQYPDFAVWQREQLSGTRLERHLAHWKERLSGAVAPELPLDRPRRGEESGAGAVHTFTVPAATTARLKQLAAEQHTTLFTALVAACQALLARWSGQDDITVGSLTPGRGRTDLERAVGFFVNTVALRTRVETSGSFRDLLTAAADTVNDAFAHGDTPFERLVEAVGATREAGRNPLFDVMVLLHPAPPAAPDPHGLTASPVAVPRRAATFDLSVEFVPDGDGLTGLLEYRTDLFDSATAERMADQLLRTLDGAAADPGRPLGALPLLSPEQERQVTRDWNPTARPVPEETLPELFARQAARTPHATALVAGDVRLDYATLDARADRLARHLVARGAGPERLVALRLPRTADMIVAILAVWKAGAGYLPLDPALPEDRVRFLLEDARPALMLDEA</sequence>
<evidence type="ECO:0000313" key="3">
    <source>
        <dbReference type="EMBL" id="OSZ55433.1"/>
    </source>
</evidence>
<dbReference type="PANTHER" id="PTHR45527">
    <property type="entry name" value="NONRIBOSOMAL PEPTIDE SYNTHETASE"/>
    <property type="match status" value="1"/>
</dbReference>
<dbReference type="RefSeq" id="WP_143659924.1">
    <property type="nucleotide sequence ID" value="NZ_MRYD01000523.1"/>
</dbReference>
<feature type="domain" description="Condensation" evidence="2">
    <location>
        <begin position="50"/>
        <end position="489"/>
    </location>
</feature>
<dbReference type="EMBL" id="MRYD01000523">
    <property type="protein sequence ID" value="OSZ55433.1"/>
    <property type="molecule type" value="Genomic_DNA"/>
</dbReference>
<protein>
    <recommendedName>
        <fullName evidence="5">Non-ribosomal peptide synthetase</fullName>
    </recommendedName>
</protein>
<dbReference type="Gene3D" id="3.40.50.980">
    <property type="match status" value="2"/>
</dbReference>
<evidence type="ECO:0000313" key="4">
    <source>
        <dbReference type="Proteomes" id="UP000194266"/>
    </source>
</evidence>
<evidence type="ECO:0008006" key="5">
    <source>
        <dbReference type="Google" id="ProtNLM"/>
    </source>
</evidence>
<dbReference type="Gene3D" id="3.30.559.10">
    <property type="entry name" value="Chloramphenicol acetyltransferase-like domain"/>
    <property type="match status" value="1"/>
</dbReference>
<evidence type="ECO:0000259" key="2">
    <source>
        <dbReference type="Pfam" id="PF00668"/>
    </source>
</evidence>
<keyword evidence="4" id="KW-1185">Reference proteome</keyword>
<dbReference type="InterPro" id="IPR000873">
    <property type="entry name" value="AMP-dep_synth/lig_dom"/>
</dbReference>
<dbReference type="Proteomes" id="UP000194266">
    <property type="component" value="Unassembled WGS sequence"/>
</dbReference>
<dbReference type="SUPFAM" id="SSF56801">
    <property type="entry name" value="Acetyl-CoA synthetase-like"/>
    <property type="match status" value="1"/>
</dbReference>
<feature type="non-terminal residue" evidence="3">
    <location>
        <position position="609"/>
    </location>
</feature>
<dbReference type="PANTHER" id="PTHR45527:SF1">
    <property type="entry name" value="FATTY ACID SYNTHASE"/>
    <property type="match status" value="1"/>
</dbReference>
<dbReference type="Gene3D" id="3.30.559.30">
    <property type="entry name" value="Nonribosomal peptide synthetase, condensation domain"/>
    <property type="match status" value="1"/>
</dbReference>
<name>A0ABX3Y6U5_9ACTN</name>
<dbReference type="Pfam" id="PF00501">
    <property type="entry name" value="AMP-binding"/>
    <property type="match status" value="1"/>
</dbReference>
<comment type="caution">
    <text evidence="3">The sequence shown here is derived from an EMBL/GenBank/DDBJ whole genome shotgun (WGS) entry which is preliminary data.</text>
</comment>
<dbReference type="Pfam" id="PF00668">
    <property type="entry name" value="Condensation"/>
    <property type="match status" value="1"/>
</dbReference>
<dbReference type="InterPro" id="IPR001242">
    <property type="entry name" value="Condensation_dom"/>
</dbReference>
<dbReference type="InterPro" id="IPR023213">
    <property type="entry name" value="CAT-like_dom_sf"/>
</dbReference>